<gene>
    <name evidence="2" type="primary">osmC</name>
    <name evidence="2" type="ORF">clem_10170</name>
</gene>
<dbReference type="InterPro" id="IPR052707">
    <property type="entry name" value="OsmC_Ohr_Peroxiredoxin"/>
</dbReference>
<evidence type="ECO:0000313" key="2">
    <source>
        <dbReference type="EMBL" id="ASQ46583.1"/>
    </source>
</evidence>
<proteinExistence type="predicted"/>
<organism evidence="2 3">
    <name type="scientific">Legionella clemsonensis</name>
    <dbReference type="NCBI Taxonomy" id="1867846"/>
    <lineage>
        <taxon>Bacteria</taxon>
        <taxon>Pseudomonadati</taxon>
        <taxon>Pseudomonadota</taxon>
        <taxon>Gammaproteobacteria</taxon>
        <taxon>Legionellales</taxon>
        <taxon>Legionellaceae</taxon>
        <taxon>Legionella</taxon>
    </lineage>
</organism>
<dbReference type="NCBIfam" id="TIGR03562">
    <property type="entry name" value="osmo_induc_OsmC"/>
    <property type="match status" value="1"/>
</dbReference>
<sequence length="141" mass="15232">MKRQGSAQWHGGIKEGNGSVSTESGVLNHTQYSFKTRFEQDKGTNPEELIAAAHAGCFSMAFAAQLEKEGLKAEKIHTTATVSLEKSTTGFSIPAIHLHVKAKIPNVNAEAFQIAANTAKENCPVSRLFNAEITMETSLEN</sequence>
<dbReference type="PANTHER" id="PTHR42830">
    <property type="entry name" value="OSMOTICALLY INDUCIBLE FAMILY PROTEIN"/>
    <property type="match status" value="1"/>
</dbReference>
<dbReference type="KEGG" id="lcd:clem_10170"/>
<feature type="region of interest" description="Disordered" evidence="1">
    <location>
        <begin position="1"/>
        <end position="24"/>
    </location>
</feature>
<dbReference type="InterPro" id="IPR003718">
    <property type="entry name" value="OsmC/Ohr_fam"/>
</dbReference>
<dbReference type="Proteomes" id="UP000201728">
    <property type="component" value="Chromosome"/>
</dbReference>
<keyword evidence="3" id="KW-1185">Reference proteome</keyword>
<dbReference type="InterPro" id="IPR015946">
    <property type="entry name" value="KH_dom-like_a/b"/>
</dbReference>
<dbReference type="InterPro" id="IPR036102">
    <property type="entry name" value="OsmC/Ohrsf"/>
</dbReference>
<dbReference type="EC" id="1.11.1.15" evidence="2"/>
<evidence type="ECO:0000256" key="1">
    <source>
        <dbReference type="SAM" id="MobiDB-lite"/>
    </source>
</evidence>
<dbReference type="GO" id="GO:0006979">
    <property type="term" value="P:response to oxidative stress"/>
    <property type="evidence" value="ECO:0007669"/>
    <property type="project" value="InterPro"/>
</dbReference>
<dbReference type="EMBL" id="CP016397">
    <property type="protein sequence ID" value="ASQ46583.1"/>
    <property type="molecule type" value="Genomic_DNA"/>
</dbReference>
<reference evidence="2 3" key="1">
    <citation type="submission" date="2016-07" db="EMBL/GenBank/DDBJ databases">
        <authorList>
            <person name="Hassler H."/>
        </authorList>
    </citation>
    <scope>NUCLEOTIDE SEQUENCE [LARGE SCALE GENOMIC DNA]</scope>
    <source>
        <strain evidence="2 3">CDC-D5610</strain>
    </source>
</reference>
<dbReference type="Gene3D" id="3.30.300.20">
    <property type="match status" value="1"/>
</dbReference>
<dbReference type="GO" id="GO:0004601">
    <property type="term" value="F:peroxidase activity"/>
    <property type="evidence" value="ECO:0007669"/>
    <property type="project" value="UniProtKB-KW"/>
</dbReference>
<dbReference type="Pfam" id="PF02566">
    <property type="entry name" value="OsmC"/>
    <property type="match status" value="1"/>
</dbReference>
<accession>A0A222P422</accession>
<name>A0A222P422_9GAMM</name>
<protein>
    <submittedName>
        <fullName evidence="2">Peroxiredoxin OsmC</fullName>
        <ecNumber evidence="2">1.11.1.15</ecNumber>
    </submittedName>
</protein>
<dbReference type="InterPro" id="IPR019904">
    <property type="entry name" value="Peroxiredoxin_OsmC"/>
</dbReference>
<evidence type="ECO:0000313" key="3">
    <source>
        <dbReference type="Proteomes" id="UP000201728"/>
    </source>
</evidence>
<keyword evidence="2" id="KW-0560">Oxidoreductase</keyword>
<dbReference type="AlphaFoldDB" id="A0A222P422"/>
<keyword evidence="2" id="KW-0575">Peroxidase</keyword>
<dbReference type="SUPFAM" id="SSF82784">
    <property type="entry name" value="OsmC-like"/>
    <property type="match status" value="1"/>
</dbReference>
<dbReference type="OrthoDB" id="9807532at2"/>
<dbReference type="PANTHER" id="PTHR42830:SF1">
    <property type="entry name" value="OSMOTICALLY INDUCIBLE FAMILY PROTEIN"/>
    <property type="match status" value="1"/>
</dbReference>